<evidence type="ECO:0000313" key="3">
    <source>
        <dbReference type="EMBL" id="GCC40410.1"/>
    </source>
</evidence>
<feature type="region of interest" description="Disordered" evidence="1">
    <location>
        <begin position="55"/>
        <end position="74"/>
    </location>
</feature>
<feature type="signal peptide" evidence="2">
    <location>
        <begin position="1"/>
        <end position="18"/>
    </location>
</feature>
<feature type="non-terminal residue" evidence="3">
    <location>
        <position position="1"/>
    </location>
</feature>
<evidence type="ECO:0000256" key="1">
    <source>
        <dbReference type="SAM" id="MobiDB-lite"/>
    </source>
</evidence>
<feature type="chain" id="PRO_5019335102" evidence="2">
    <location>
        <begin position="19"/>
        <end position="115"/>
    </location>
</feature>
<name>A0A401TCM0_CHIPU</name>
<keyword evidence="4" id="KW-1185">Reference proteome</keyword>
<evidence type="ECO:0000313" key="4">
    <source>
        <dbReference type="Proteomes" id="UP000287033"/>
    </source>
</evidence>
<protein>
    <submittedName>
        <fullName evidence="3">Uncharacterized protein</fullName>
    </submittedName>
</protein>
<dbReference type="Proteomes" id="UP000287033">
    <property type="component" value="Unassembled WGS sequence"/>
</dbReference>
<dbReference type="AlphaFoldDB" id="A0A401TCM0"/>
<dbReference type="EMBL" id="BEZZ01034710">
    <property type="protein sequence ID" value="GCC40410.1"/>
    <property type="molecule type" value="Genomic_DNA"/>
</dbReference>
<gene>
    <name evidence="3" type="ORF">chiPu_0024202</name>
</gene>
<proteinExistence type="predicted"/>
<sequence length="115" mass="12338">SSADRIHALLLCSGVARAQFLAIGQRHSATQLVRLARGGSNLGLTRFLNLPAQRKGRGRAEDPTFTDTQPLGEGVHPPWQCQWAVNRAQSNGTGRAVGTCYPEGSLVLREGVGYL</sequence>
<keyword evidence="2" id="KW-0732">Signal</keyword>
<organism evidence="3 4">
    <name type="scientific">Chiloscyllium punctatum</name>
    <name type="common">Brownbanded bambooshark</name>
    <name type="synonym">Hemiscyllium punctatum</name>
    <dbReference type="NCBI Taxonomy" id="137246"/>
    <lineage>
        <taxon>Eukaryota</taxon>
        <taxon>Metazoa</taxon>
        <taxon>Chordata</taxon>
        <taxon>Craniata</taxon>
        <taxon>Vertebrata</taxon>
        <taxon>Chondrichthyes</taxon>
        <taxon>Elasmobranchii</taxon>
        <taxon>Galeomorphii</taxon>
        <taxon>Galeoidea</taxon>
        <taxon>Orectolobiformes</taxon>
        <taxon>Hemiscylliidae</taxon>
        <taxon>Chiloscyllium</taxon>
    </lineage>
</organism>
<reference evidence="3 4" key="1">
    <citation type="journal article" date="2018" name="Nat. Ecol. Evol.">
        <title>Shark genomes provide insights into elasmobranch evolution and the origin of vertebrates.</title>
        <authorList>
            <person name="Hara Y"/>
            <person name="Yamaguchi K"/>
            <person name="Onimaru K"/>
            <person name="Kadota M"/>
            <person name="Koyanagi M"/>
            <person name="Keeley SD"/>
            <person name="Tatsumi K"/>
            <person name="Tanaka K"/>
            <person name="Motone F"/>
            <person name="Kageyama Y"/>
            <person name="Nozu R"/>
            <person name="Adachi N"/>
            <person name="Nishimura O"/>
            <person name="Nakagawa R"/>
            <person name="Tanegashima C"/>
            <person name="Kiyatake I"/>
            <person name="Matsumoto R"/>
            <person name="Murakumo K"/>
            <person name="Nishida K"/>
            <person name="Terakita A"/>
            <person name="Kuratani S"/>
            <person name="Sato K"/>
            <person name="Hyodo S Kuraku.S."/>
        </authorList>
    </citation>
    <scope>NUCLEOTIDE SEQUENCE [LARGE SCALE GENOMIC DNA]</scope>
</reference>
<evidence type="ECO:0000256" key="2">
    <source>
        <dbReference type="SAM" id="SignalP"/>
    </source>
</evidence>
<comment type="caution">
    <text evidence="3">The sequence shown here is derived from an EMBL/GenBank/DDBJ whole genome shotgun (WGS) entry which is preliminary data.</text>
</comment>
<accession>A0A401TCM0</accession>